<dbReference type="InterPro" id="IPR002355">
    <property type="entry name" value="Cu_oxidase_Cu_BS"/>
</dbReference>
<evidence type="ECO:0000256" key="3">
    <source>
        <dbReference type="ARBA" id="ARBA00023002"/>
    </source>
</evidence>
<evidence type="ECO:0000256" key="1">
    <source>
        <dbReference type="ARBA" id="ARBA00010609"/>
    </source>
</evidence>
<dbReference type="GO" id="GO:0016491">
    <property type="term" value="F:oxidoreductase activity"/>
    <property type="evidence" value="ECO:0007669"/>
    <property type="project" value="UniProtKB-KW"/>
</dbReference>
<dbReference type="Gene3D" id="2.60.40.420">
    <property type="entry name" value="Cupredoxins - blue copper proteins"/>
    <property type="match status" value="3"/>
</dbReference>
<evidence type="ECO:0000256" key="2">
    <source>
        <dbReference type="ARBA" id="ARBA00022723"/>
    </source>
</evidence>
<feature type="transmembrane region" description="Helical" evidence="4">
    <location>
        <begin position="39"/>
        <end position="58"/>
    </location>
</feature>
<dbReference type="InterPro" id="IPR008972">
    <property type="entry name" value="Cupredoxin"/>
</dbReference>
<feature type="domain" description="Plastocyanin-like" evidence="6">
    <location>
        <begin position="110"/>
        <end position="213"/>
    </location>
</feature>
<evidence type="ECO:0000256" key="4">
    <source>
        <dbReference type="SAM" id="Phobius"/>
    </source>
</evidence>
<dbReference type="InterPro" id="IPR045087">
    <property type="entry name" value="Cu-oxidase_fam"/>
</dbReference>
<evidence type="ECO:0000313" key="7">
    <source>
        <dbReference type="EMBL" id="MXY95466.1"/>
    </source>
</evidence>
<name>A0A6B0YWN0_9CHLR</name>
<proteinExistence type="inferred from homology"/>
<dbReference type="InterPro" id="IPR011707">
    <property type="entry name" value="Cu-oxidase-like_N"/>
</dbReference>
<dbReference type="Pfam" id="PF07732">
    <property type="entry name" value="Cu-oxidase_3"/>
    <property type="match status" value="1"/>
</dbReference>
<organism evidence="7">
    <name type="scientific">Caldilineaceae bacterium SB0664_bin_27</name>
    <dbReference type="NCBI Taxonomy" id="2605260"/>
    <lineage>
        <taxon>Bacteria</taxon>
        <taxon>Bacillati</taxon>
        <taxon>Chloroflexota</taxon>
        <taxon>Caldilineae</taxon>
        <taxon>Caldilineales</taxon>
        <taxon>Caldilineaceae</taxon>
    </lineage>
</organism>
<dbReference type="SUPFAM" id="SSF49503">
    <property type="entry name" value="Cupredoxins"/>
    <property type="match status" value="3"/>
</dbReference>
<keyword evidence="4" id="KW-0812">Transmembrane</keyword>
<protein>
    <submittedName>
        <fullName evidence="7">Multicopper oxidase domain-containing protein</fullName>
    </submittedName>
</protein>
<dbReference type="InterPro" id="IPR011706">
    <property type="entry name" value="Cu-oxidase_C"/>
</dbReference>
<dbReference type="EMBL" id="VXRG01000153">
    <property type="protein sequence ID" value="MXY95466.1"/>
    <property type="molecule type" value="Genomic_DNA"/>
</dbReference>
<sequence>MDNRSYQAMRTESVPLNGKRTTGRRHAAYESFTGSTRRLLINAGVFFWAFLAIASLAACDTDNEEALDTSAPAPLSIPELLEPTFDAAGVAHYDLKIGESRHDYRQTALTDTYSYNGMSVLGPTLRLRTGDSVVISVTNELDEVTTTHWHGADVPAEDDGGPHSIIEPGTTWMADFEVIQPAATLWYHPHVHGSTAEQVYRGAAGLIIIEDDNPAAATLPATYGVDDIPVIIQDREFTGDGQLDFAIDDGGDGKLYTTLTVNGTINPFVDVPKGLVRLRLLNGSQARIYHLSVEGADMTKIASDGGYLASPVALEQLVLAPGDRAEIIVNVGMESAALVDSRLGRVLEMRPNGAASGTGPLPDKLATIERISVSEITVDRSFDMDDERNFWNFGPRWAINGAQFDMRRIDFEVQLGDTERWTLSGDDGQHVFHPHQIQFQILSINGEPPPPEESGWEDTVLVNEERDVVIVARFNTYAAEDTPYMFHCHILDHEDLGMMGQFLVIDE</sequence>
<keyword evidence="3" id="KW-0560">Oxidoreductase</keyword>
<gene>
    <name evidence="7" type="ORF">F4Y42_18655</name>
</gene>
<dbReference type="CDD" id="cd04232">
    <property type="entry name" value="CuRO_1_CueO_FtsP"/>
    <property type="match status" value="1"/>
</dbReference>
<accession>A0A6B0YWN0</accession>
<dbReference type="CDD" id="cd13890">
    <property type="entry name" value="CuRO_3_CueO_FtsP"/>
    <property type="match status" value="1"/>
</dbReference>
<keyword evidence="4" id="KW-1133">Transmembrane helix</keyword>
<keyword evidence="4" id="KW-0472">Membrane</keyword>
<reference evidence="7" key="1">
    <citation type="submission" date="2019-09" db="EMBL/GenBank/DDBJ databases">
        <title>Characterisation of the sponge microbiome using genome-centric metagenomics.</title>
        <authorList>
            <person name="Engelberts J.P."/>
            <person name="Robbins S.J."/>
            <person name="De Goeij J.M."/>
            <person name="Aranda M."/>
            <person name="Bell S.C."/>
            <person name="Webster N.S."/>
        </authorList>
    </citation>
    <scope>NUCLEOTIDE SEQUENCE</scope>
    <source>
        <strain evidence="7">SB0664_bin_27</strain>
    </source>
</reference>
<dbReference type="Pfam" id="PF07731">
    <property type="entry name" value="Cu-oxidase_2"/>
    <property type="match status" value="1"/>
</dbReference>
<comment type="similarity">
    <text evidence="1">Belongs to the multicopper oxidase family.</text>
</comment>
<dbReference type="PANTHER" id="PTHR48267:SF1">
    <property type="entry name" value="BILIRUBIN OXIDASE"/>
    <property type="match status" value="1"/>
</dbReference>
<feature type="domain" description="Plastocyanin-like" evidence="5">
    <location>
        <begin position="385"/>
        <end position="505"/>
    </location>
</feature>
<evidence type="ECO:0000259" key="6">
    <source>
        <dbReference type="Pfam" id="PF07732"/>
    </source>
</evidence>
<dbReference type="AlphaFoldDB" id="A0A6B0YWN0"/>
<keyword evidence="2" id="KW-0479">Metal-binding</keyword>
<dbReference type="PROSITE" id="PS00080">
    <property type="entry name" value="MULTICOPPER_OXIDASE2"/>
    <property type="match status" value="1"/>
</dbReference>
<evidence type="ECO:0000259" key="5">
    <source>
        <dbReference type="Pfam" id="PF07731"/>
    </source>
</evidence>
<comment type="caution">
    <text evidence="7">The sequence shown here is derived from an EMBL/GenBank/DDBJ whole genome shotgun (WGS) entry which is preliminary data.</text>
</comment>
<dbReference type="PANTHER" id="PTHR48267">
    <property type="entry name" value="CUPREDOXIN SUPERFAMILY PROTEIN"/>
    <property type="match status" value="1"/>
</dbReference>
<dbReference type="GO" id="GO:0005507">
    <property type="term" value="F:copper ion binding"/>
    <property type="evidence" value="ECO:0007669"/>
    <property type="project" value="InterPro"/>
</dbReference>